<keyword evidence="5" id="KW-0572">Peptidoglycan-anchor</keyword>
<dbReference type="Pfam" id="PF06458">
    <property type="entry name" value="MucBP"/>
    <property type="match status" value="1"/>
</dbReference>
<dbReference type="Gene3D" id="3.10.20.320">
    <property type="entry name" value="Putative peptidoglycan bound protein (lpxtg motif)"/>
    <property type="match status" value="1"/>
</dbReference>
<evidence type="ECO:0000313" key="10">
    <source>
        <dbReference type="Proteomes" id="UP000094764"/>
    </source>
</evidence>
<keyword evidence="7" id="KW-1133">Transmembrane helix</keyword>
<evidence type="ECO:0000256" key="4">
    <source>
        <dbReference type="ARBA" id="ARBA00022737"/>
    </source>
</evidence>
<dbReference type="AlphaFoldDB" id="A0A1E5H1N6"/>
<dbReference type="NCBIfam" id="TIGR01167">
    <property type="entry name" value="LPXTG_anchor"/>
    <property type="match status" value="1"/>
</dbReference>
<dbReference type="OrthoDB" id="2241866at2"/>
<keyword evidence="3" id="KW-0732">Signal</keyword>
<dbReference type="RefSeq" id="WP_069634026.1">
    <property type="nucleotide sequence ID" value="NZ_JXKZ01000020.1"/>
</dbReference>
<accession>A0A1E5H1N6</accession>
<evidence type="ECO:0000256" key="3">
    <source>
        <dbReference type="ARBA" id="ARBA00022729"/>
    </source>
</evidence>
<dbReference type="InterPro" id="IPR009459">
    <property type="entry name" value="MucBP_dom"/>
</dbReference>
<evidence type="ECO:0000256" key="5">
    <source>
        <dbReference type="ARBA" id="ARBA00023088"/>
    </source>
</evidence>
<dbReference type="InterPro" id="IPR019931">
    <property type="entry name" value="LPXTG_anchor"/>
</dbReference>
<feature type="compositionally biased region" description="Low complexity" evidence="6">
    <location>
        <begin position="404"/>
        <end position="446"/>
    </location>
</feature>
<keyword evidence="1" id="KW-0134">Cell wall</keyword>
<dbReference type="Gene3D" id="1.20.1270.90">
    <property type="entry name" value="AF1782-like"/>
    <property type="match status" value="1"/>
</dbReference>
<proteinExistence type="predicted"/>
<dbReference type="STRING" id="903983.BCR23_12925"/>
<organism evidence="9 10">
    <name type="scientific">Enterococcus quebecensis</name>
    <dbReference type="NCBI Taxonomy" id="903983"/>
    <lineage>
        <taxon>Bacteria</taxon>
        <taxon>Bacillati</taxon>
        <taxon>Bacillota</taxon>
        <taxon>Bacilli</taxon>
        <taxon>Lactobacillales</taxon>
        <taxon>Enterococcaceae</taxon>
        <taxon>Enterococcus</taxon>
    </lineage>
</organism>
<feature type="domain" description="Gram-positive cocci surface proteins LPxTG" evidence="8">
    <location>
        <begin position="495"/>
        <end position="529"/>
    </location>
</feature>
<evidence type="ECO:0000259" key="8">
    <source>
        <dbReference type="PROSITE" id="PS50847"/>
    </source>
</evidence>
<evidence type="ECO:0000256" key="1">
    <source>
        <dbReference type="ARBA" id="ARBA00022512"/>
    </source>
</evidence>
<evidence type="ECO:0000256" key="7">
    <source>
        <dbReference type="SAM" id="Phobius"/>
    </source>
</evidence>
<name>A0A1E5H1N6_9ENTE</name>
<gene>
    <name evidence="9" type="ORF">BCR23_12925</name>
</gene>
<evidence type="ECO:0000313" key="9">
    <source>
        <dbReference type="EMBL" id="OEG18839.1"/>
    </source>
</evidence>
<protein>
    <recommendedName>
        <fullName evidence="8">Gram-positive cocci surface proteins LPxTG domain-containing protein</fullName>
    </recommendedName>
</protein>
<evidence type="ECO:0000256" key="6">
    <source>
        <dbReference type="SAM" id="MobiDB-lite"/>
    </source>
</evidence>
<dbReference type="Proteomes" id="UP000094764">
    <property type="component" value="Unassembled WGS sequence"/>
</dbReference>
<evidence type="ECO:0000256" key="2">
    <source>
        <dbReference type="ARBA" id="ARBA00022525"/>
    </source>
</evidence>
<keyword evidence="10" id="KW-1185">Reference proteome</keyword>
<feature type="transmembrane region" description="Helical" evidence="7">
    <location>
        <begin position="505"/>
        <end position="523"/>
    </location>
</feature>
<dbReference type="PROSITE" id="PS50847">
    <property type="entry name" value="GRAM_POS_ANCHORING"/>
    <property type="match status" value="1"/>
</dbReference>
<keyword evidence="7" id="KW-0472">Membrane</keyword>
<keyword evidence="2" id="KW-0964">Secreted</keyword>
<feature type="region of interest" description="Disordered" evidence="6">
    <location>
        <begin position="394"/>
        <end position="500"/>
    </location>
</feature>
<dbReference type="EMBL" id="MIKB01000002">
    <property type="protein sequence ID" value="OEG18839.1"/>
    <property type="molecule type" value="Genomic_DNA"/>
</dbReference>
<reference evidence="10" key="1">
    <citation type="submission" date="2016-09" db="EMBL/GenBank/DDBJ databases">
        <authorList>
            <person name="Gulvik C.A."/>
        </authorList>
    </citation>
    <scope>NUCLEOTIDE SEQUENCE [LARGE SCALE GENOMIC DNA]</scope>
    <source>
        <strain evidence="10">LMG 26306</strain>
    </source>
</reference>
<keyword evidence="4" id="KW-0677">Repeat</keyword>
<keyword evidence="7" id="KW-0812">Transmembrane</keyword>
<sequence length="529" mass="56693">MKKETRTTRLLSKKQGQKVVSLGMIVTLFAPLLLAPIANAEEVSATQQLAEEPIQLAESSQVVEIQEPEIQGSETIVAKEVVVAEKPIVEVDEIEQPIETQLTEKSLLETELSQTPILPEQTTDETTGVSLELEVADELAPLKEYHEIFGKDIDRTALEAAYNSYTSLNKADYTAESWTTVMEKINGQFAGGWSLWDGVINYYNESPNISLGMDGPEFDEQGGLLNVLQSVRDMFANNVLSAIGELVEAPTPTEDIIYYVMYVDENGKEIAPTISKTGKEWEAATEKALTIAGYTLVSNPELTLTLGDGLIFKFEYKKDEIAPPIDENLNLDALKAAIATANPLKEADYTPESWKPFAEAKANAEAVLAKAEAQNTKATLTQATVDAATKTLTDTQSKLVKKTTSGNDDNNDSNNTGDNGSNSGNSGNNSAGGNNSGRNGNSDANRTNTGDSASNTNSGNKSGNQTGGNVATADEKPSSNKNGQIPNAMAGENSLPQTGEINTPTTLLGMILVGIASIGTFIFKRKQTH</sequence>
<feature type="compositionally biased region" description="Polar residues" evidence="6">
    <location>
        <begin position="447"/>
        <end position="469"/>
    </location>
</feature>
<comment type="caution">
    <text evidence="9">The sequence shown here is derived from an EMBL/GenBank/DDBJ whole genome shotgun (WGS) entry which is preliminary data.</text>
</comment>